<dbReference type="SUPFAM" id="SSF51445">
    <property type="entry name" value="(Trans)glycosidases"/>
    <property type="match status" value="1"/>
</dbReference>
<protein>
    <submittedName>
        <fullName evidence="5">Glycosyl hydrolase family 1</fullName>
    </submittedName>
</protein>
<evidence type="ECO:0000256" key="1">
    <source>
        <dbReference type="ARBA" id="ARBA00010838"/>
    </source>
</evidence>
<keyword evidence="6" id="KW-1185">Reference proteome</keyword>
<dbReference type="PANTHER" id="PTHR10353:SF36">
    <property type="entry name" value="LP05116P"/>
    <property type="match status" value="1"/>
</dbReference>
<dbReference type="GO" id="GO:0016052">
    <property type="term" value="P:carbohydrate catabolic process"/>
    <property type="evidence" value="ECO:0007669"/>
    <property type="project" value="TreeGrafter"/>
</dbReference>
<dbReference type="PANTHER" id="PTHR10353">
    <property type="entry name" value="GLYCOSYL HYDROLASE"/>
    <property type="match status" value="1"/>
</dbReference>
<dbReference type="Proteomes" id="UP000198242">
    <property type="component" value="Chromosome I"/>
</dbReference>
<dbReference type="Gene3D" id="3.20.20.80">
    <property type="entry name" value="Glycosidases"/>
    <property type="match status" value="1"/>
</dbReference>
<keyword evidence="3" id="KW-0326">Glycosidase</keyword>
<reference evidence="6" key="1">
    <citation type="submission" date="2016-06" db="EMBL/GenBank/DDBJ databases">
        <authorList>
            <person name="Varghese N."/>
            <person name="Submissions Spin"/>
        </authorList>
    </citation>
    <scope>NUCLEOTIDE SEQUENCE [LARGE SCALE GENOMIC DNA]</scope>
    <source>
        <strain evidence="6">DSM 43909</strain>
    </source>
</reference>
<sequence>MPLKGYFTWSLMDNFEWAWGYTKRFGMVYVDYDSQARIPKSSARWYAEVIRRNGLAAQ</sequence>
<keyword evidence="2 5" id="KW-0378">Hydrolase</keyword>
<organism evidence="5 6">
    <name type="scientific">Micromonospora viridifaciens</name>
    <dbReference type="NCBI Taxonomy" id="1881"/>
    <lineage>
        <taxon>Bacteria</taxon>
        <taxon>Bacillati</taxon>
        <taxon>Actinomycetota</taxon>
        <taxon>Actinomycetes</taxon>
        <taxon>Micromonosporales</taxon>
        <taxon>Micromonosporaceae</taxon>
        <taxon>Micromonospora</taxon>
    </lineage>
</organism>
<evidence type="ECO:0000256" key="4">
    <source>
        <dbReference type="RuleBase" id="RU003690"/>
    </source>
</evidence>
<proteinExistence type="inferred from homology"/>
<dbReference type="Pfam" id="PF00232">
    <property type="entry name" value="Glyco_hydro_1"/>
    <property type="match status" value="1"/>
</dbReference>
<dbReference type="EMBL" id="LT607411">
    <property type="protein sequence ID" value="SCF30068.1"/>
    <property type="molecule type" value="Genomic_DNA"/>
</dbReference>
<evidence type="ECO:0000256" key="2">
    <source>
        <dbReference type="ARBA" id="ARBA00022801"/>
    </source>
</evidence>
<dbReference type="InterPro" id="IPR017853">
    <property type="entry name" value="GH"/>
</dbReference>
<dbReference type="GO" id="GO:0008422">
    <property type="term" value="F:beta-glucosidase activity"/>
    <property type="evidence" value="ECO:0007669"/>
    <property type="project" value="TreeGrafter"/>
</dbReference>
<evidence type="ECO:0000313" key="5">
    <source>
        <dbReference type="EMBL" id="SCF30068.1"/>
    </source>
</evidence>
<dbReference type="GO" id="GO:0005829">
    <property type="term" value="C:cytosol"/>
    <property type="evidence" value="ECO:0007669"/>
    <property type="project" value="TreeGrafter"/>
</dbReference>
<dbReference type="InterPro" id="IPR001360">
    <property type="entry name" value="Glyco_hydro_1"/>
</dbReference>
<evidence type="ECO:0000313" key="6">
    <source>
        <dbReference type="Proteomes" id="UP000198242"/>
    </source>
</evidence>
<accession>A0A1C4ZAW1</accession>
<evidence type="ECO:0000256" key="3">
    <source>
        <dbReference type="ARBA" id="ARBA00023295"/>
    </source>
</evidence>
<dbReference type="AlphaFoldDB" id="A0A1C4ZAW1"/>
<comment type="similarity">
    <text evidence="1 4">Belongs to the glycosyl hydrolase 1 family.</text>
</comment>
<name>A0A1C4ZAW1_MICVI</name>
<gene>
    <name evidence="5" type="ORF">GA0074695_5331</name>
</gene>